<evidence type="ECO:0000256" key="6">
    <source>
        <dbReference type="ARBA" id="ARBA00022723"/>
    </source>
</evidence>
<evidence type="ECO:0000256" key="10">
    <source>
        <dbReference type="ARBA" id="ARBA00023055"/>
    </source>
</evidence>
<evidence type="ECO:0000256" key="3">
    <source>
        <dbReference type="ARBA" id="ARBA00006996"/>
    </source>
</evidence>
<dbReference type="PANTHER" id="PTHR10774">
    <property type="entry name" value="EXTENDED SYNAPTOTAGMIN-RELATED"/>
    <property type="match status" value="1"/>
</dbReference>
<protein>
    <submittedName>
        <fullName evidence="15">(thale cress) hypothetical protein</fullName>
    </submittedName>
</protein>
<evidence type="ECO:0000256" key="4">
    <source>
        <dbReference type="ARBA" id="ARBA00022448"/>
    </source>
</evidence>
<dbReference type="PANTHER" id="PTHR10774:SF214">
    <property type="entry name" value="CALCIUM-DEPENDENT LIPID-BINDING (CALB DOMAIN) FAMILY PROTEIN-RELATED"/>
    <property type="match status" value="1"/>
</dbReference>
<dbReference type="CDD" id="cd00158">
    <property type="entry name" value="RHOD"/>
    <property type="match status" value="1"/>
</dbReference>
<comment type="subcellular location">
    <subcellularLocation>
        <location evidence="2">Membrane</location>
        <topology evidence="2">Single-pass membrane protein</topology>
    </subcellularLocation>
</comment>
<dbReference type="InterPro" id="IPR035892">
    <property type="entry name" value="C2_domain_sf"/>
</dbReference>
<dbReference type="PRINTS" id="PR00360">
    <property type="entry name" value="C2DOMAIN"/>
</dbReference>
<dbReference type="Pfam" id="PF00168">
    <property type="entry name" value="C2"/>
    <property type="match status" value="2"/>
</dbReference>
<keyword evidence="12" id="KW-0472">Membrane</keyword>
<accession>A0A7G2E7V2</accession>
<proteinExistence type="inferred from homology"/>
<reference evidence="15 16" key="1">
    <citation type="submission" date="2020-09" db="EMBL/GenBank/DDBJ databases">
        <authorList>
            <person name="Ashkenazy H."/>
        </authorList>
    </citation>
    <scope>NUCLEOTIDE SEQUENCE [LARGE SCALE GENOMIC DNA]</scope>
    <source>
        <strain evidence="16">cv. Cdm-0</strain>
    </source>
</reference>
<comment type="cofactor">
    <cofactor evidence="1">
        <name>Ca(2+)</name>
        <dbReference type="ChEBI" id="CHEBI:29108"/>
    </cofactor>
</comment>
<keyword evidence="9" id="KW-1133">Transmembrane helix</keyword>
<dbReference type="Pfam" id="PF14244">
    <property type="entry name" value="Retrotran_gag_3"/>
    <property type="match status" value="1"/>
</dbReference>
<evidence type="ECO:0000313" key="15">
    <source>
        <dbReference type="EMBL" id="CAD5319071.1"/>
    </source>
</evidence>
<dbReference type="GO" id="GO:0016020">
    <property type="term" value="C:membrane"/>
    <property type="evidence" value="ECO:0007669"/>
    <property type="project" value="UniProtKB-SubCell"/>
</dbReference>
<sequence>MEETKPKRTNEEFAKSHVEEALNIPGTFKTDEGRVINPDFLSQVASVCKKDKHLIVACNAGGSRACVELLNEGENYEDWAKHVRNASRTKQKLGFIDGTLEKPTKEDDMEQWEVVNTMLVAWIMNTFEPTVRTSISRVEEAQVLWDDLKLTFSPGNEPALRRHVGILHVKVVKAVVQRKKVQMGMINPYVQIELSEDKISSKKTTVKHKNLNPEWNEEFKFSVRDPKTQVLEFNVYGWEKIGKHDKMGMNVLALKELAPDERKAFTLELRKTLDGGEEGQPGKYRGKLEVELLYKPFTEEEMQAVQKAPEGTPVAGGMLVVIVHSAEDVEGKHHTNPYVHIYFKGEERKTKNVKKNKDPKWNEEFSFMLEEPPVHEKLHVEVFSTSSRIGLLHPKETLGYVDIPVVDVVNNKRMNQKFHLIDSKNGKIQIELDWQTAF</sequence>
<evidence type="ECO:0000256" key="1">
    <source>
        <dbReference type="ARBA" id="ARBA00001913"/>
    </source>
</evidence>
<dbReference type="InterPro" id="IPR000008">
    <property type="entry name" value="C2_dom"/>
</dbReference>
<dbReference type="SUPFAM" id="SSF52821">
    <property type="entry name" value="Rhodanese/Cell cycle control phosphatase"/>
    <property type="match status" value="1"/>
</dbReference>
<evidence type="ECO:0000256" key="7">
    <source>
        <dbReference type="ARBA" id="ARBA00022737"/>
    </source>
</evidence>
<feature type="domain" description="Rhodanese" evidence="14">
    <location>
        <begin position="8"/>
        <end position="88"/>
    </location>
</feature>
<dbReference type="InterPro" id="IPR045050">
    <property type="entry name" value="Synaptotagmin_plant"/>
</dbReference>
<keyword evidence="8" id="KW-0106">Calcium</keyword>
<name>A0A7G2E7V2_ARATH</name>
<evidence type="ECO:0000256" key="12">
    <source>
        <dbReference type="ARBA" id="ARBA00023136"/>
    </source>
</evidence>
<dbReference type="AlphaFoldDB" id="A0A7G2E7V2"/>
<dbReference type="CDD" id="cd00030">
    <property type="entry name" value="C2"/>
    <property type="match status" value="2"/>
</dbReference>
<keyword evidence="11" id="KW-0446">Lipid-binding</keyword>
<dbReference type="GO" id="GO:0008289">
    <property type="term" value="F:lipid binding"/>
    <property type="evidence" value="ECO:0007669"/>
    <property type="project" value="UniProtKB-KW"/>
</dbReference>
<evidence type="ECO:0000313" key="16">
    <source>
        <dbReference type="Proteomes" id="UP000516314"/>
    </source>
</evidence>
<evidence type="ECO:0000256" key="9">
    <source>
        <dbReference type="ARBA" id="ARBA00022989"/>
    </source>
</evidence>
<dbReference type="InterPro" id="IPR001763">
    <property type="entry name" value="Rhodanese-like_dom"/>
</dbReference>
<dbReference type="GO" id="GO:0006869">
    <property type="term" value="P:lipid transport"/>
    <property type="evidence" value="ECO:0007669"/>
    <property type="project" value="UniProtKB-KW"/>
</dbReference>
<dbReference type="GO" id="GO:0046872">
    <property type="term" value="F:metal ion binding"/>
    <property type="evidence" value="ECO:0007669"/>
    <property type="project" value="UniProtKB-KW"/>
</dbReference>
<organism evidence="15 16">
    <name type="scientific">Arabidopsis thaliana</name>
    <name type="common">Mouse-ear cress</name>
    <dbReference type="NCBI Taxonomy" id="3702"/>
    <lineage>
        <taxon>Eukaryota</taxon>
        <taxon>Viridiplantae</taxon>
        <taxon>Streptophyta</taxon>
        <taxon>Embryophyta</taxon>
        <taxon>Tracheophyta</taxon>
        <taxon>Spermatophyta</taxon>
        <taxon>Magnoliopsida</taxon>
        <taxon>eudicotyledons</taxon>
        <taxon>Gunneridae</taxon>
        <taxon>Pentapetalae</taxon>
        <taxon>rosids</taxon>
        <taxon>malvids</taxon>
        <taxon>Brassicales</taxon>
        <taxon>Brassicaceae</taxon>
        <taxon>Camelineae</taxon>
        <taxon>Arabidopsis</taxon>
    </lineage>
</organism>
<keyword evidence="6" id="KW-0479">Metal-binding</keyword>
<gene>
    <name evidence="15" type="ORF">AT9943_LOCUS7270</name>
</gene>
<dbReference type="InterPro" id="IPR029472">
    <property type="entry name" value="Copia-like_N"/>
</dbReference>
<keyword evidence="4" id="KW-0813">Transport</keyword>
<keyword evidence="10" id="KW-0445">Lipid transport</keyword>
<evidence type="ECO:0000259" key="13">
    <source>
        <dbReference type="PROSITE" id="PS50004"/>
    </source>
</evidence>
<dbReference type="Proteomes" id="UP000516314">
    <property type="component" value="Chromosome 2"/>
</dbReference>
<dbReference type="Gene3D" id="2.60.40.150">
    <property type="entry name" value="C2 domain"/>
    <property type="match status" value="2"/>
</dbReference>
<evidence type="ECO:0000256" key="8">
    <source>
        <dbReference type="ARBA" id="ARBA00022837"/>
    </source>
</evidence>
<dbReference type="PROSITE" id="PS50004">
    <property type="entry name" value="C2"/>
    <property type="match status" value="2"/>
</dbReference>
<dbReference type="SMART" id="SM00239">
    <property type="entry name" value="C2"/>
    <property type="match status" value="2"/>
</dbReference>
<evidence type="ECO:0000256" key="5">
    <source>
        <dbReference type="ARBA" id="ARBA00022692"/>
    </source>
</evidence>
<evidence type="ECO:0000256" key="2">
    <source>
        <dbReference type="ARBA" id="ARBA00004167"/>
    </source>
</evidence>
<dbReference type="SUPFAM" id="SSF49562">
    <property type="entry name" value="C2 domain (Calcium/lipid-binding domain, CaLB)"/>
    <property type="match status" value="2"/>
</dbReference>
<dbReference type="FunFam" id="2.60.40.150:FF:000102">
    <property type="entry name" value="Synaptotagmin-2 isoform A"/>
    <property type="match status" value="1"/>
</dbReference>
<dbReference type="FunFam" id="2.60.40.150:FF:000066">
    <property type="entry name" value="Extended synaptotagmin-2"/>
    <property type="match status" value="1"/>
</dbReference>
<evidence type="ECO:0000259" key="14">
    <source>
        <dbReference type="PROSITE" id="PS50206"/>
    </source>
</evidence>
<dbReference type="InterPro" id="IPR036873">
    <property type="entry name" value="Rhodanese-like_dom_sf"/>
</dbReference>
<dbReference type="PROSITE" id="PS50206">
    <property type="entry name" value="RHODANESE_3"/>
    <property type="match status" value="1"/>
</dbReference>
<dbReference type="EMBL" id="LR881467">
    <property type="protein sequence ID" value="CAD5319071.1"/>
    <property type="molecule type" value="Genomic_DNA"/>
</dbReference>
<evidence type="ECO:0000256" key="11">
    <source>
        <dbReference type="ARBA" id="ARBA00023121"/>
    </source>
</evidence>
<feature type="domain" description="C2" evidence="13">
    <location>
        <begin position="146"/>
        <end position="267"/>
    </location>
</feature>
<keyword evidence="7" id="KW-0677">Repeat</keyword>
<keyword evidence="5" id="KW-0812">Transmembrane</keyword>
<dbReference type="Gene3D" id="3.40.250.10">
    <property type="entry name" value="Rhodanese-like domain"/>
    <property type="match status" value="1"/>
</dbReference>
<feature type="domain" description="C2" evidence="13">
    <location>
        <begin position="298"/>
        <end position="418"/>
    </location>
</feature>
<comment type="similarity">
    <text evidence="3">Belongs to the synaptotagmin family.</text>
</comment>